<dbReference type="Pfam" id="PF00482">
    <property type="entry name" value="T2SSF"/>
    <property type="match status" value="1"/>
</dbReference>
<comment type="subcellular location">
    <subcellularLocation>
        <location evidence="1">Cell inner membrane</location>
        <topology evidence="1">Multi-pass membrane protein</topology>
    </subcellularLocation>
</comment>
<evidence type="ECO:0000256" key="6">
    <source>
        <dbReference type="ARBA" id="ARBA00022989"/>
    </source>
</evidence>
<dbReference type="PANTHER" id="PTHR30012">
    <property type="entry name" value="GENERAL SECRETION PATHWAY PROTEIN"/>
    <property type="match status" value="1"/>
</dbReference>
<dbReference type="FunFam" id="1.20.81.30:FF:000001">
    <property type="entry name" value="Type II secretion system protein F"/>
    <property type="match status" value="1"/>
</dbReference>
<comment type="similarity">
    <text evidence="2">Belongs to the GSP F family.</text>
</comment>
<keyword evidence="3" id="KW-1003">Cell membrane</keyword>
<evidence type="ECO:0000256" key="7">
    <source>
        <dbReference type="ARBA" id="ARBA00023136"/>
    </source>
</evidence>
<dbReference type="Gene3D" id="1.20.81.30">
    <property type="entry name" value="Type II secretion system (T2SS), domain F"/>
    <property type="match status" value="1"/>
</dbReference>
<dbReference type="InterPro" id="IPR003004">
    <property type="entry name" value="GspF/PilC"/>
</dbReference>
<reference evidence="9" key="1">
    <citation type="journal article" date="2012" name="Science">
        <title>Fermentation, hydrogen, and sulfur metabolism in multiple uncultivated bacterial phyla.</title>
        <authorList>
            <person name="Wrighton K.C."/>
            <person name="Thomas B.C."/>
            <person name="Sharon I."/>
            <person name="Miller C.S."/>
            <person name="Castelle C.J."/>
            <person name="VerBerkmoes N.C."/>
            <person name="Wilkins M.J."/>
            <person name="Hettich R.L."/>
            <person name="Lipton M.S."/>
            <person name="Williams K.H."/>
            <person name="Long P.E."/>
            <person name="Banfield J.F."/>
        </authorList>
    </citation>
    <scope>NUCLEOTIDE SEQUENCE [LARGE SCALE GENOMIC DNA]</scope>
</reference>
<evidence type="ECO:0000256" key="1">
    <source>
        <dbReference type="ARBA" id="ARBA00004429"/>
    </source>
</evidence>
<evidence type="ECO:0000256" key="5">
    <source>
        <dbReference type="ARBA" id="ARBA00022692"/>
    </source>
</evidence>
<evidence type="ECO:0000256" key="4">
    <source>
        <dbReference type="ARBA" id="ARBA00022519"/>
    </source>
</evidence>
<organism evidence="9">
    <name type="scientific">uncultured bacterium</name>
    <name type="common">gcode 4</name>
    <dbReference type="NCBI Taxonomy" id="1234023"/>
    <lineage>
        <taxon>Bacteria</taxon>
        <taxon>environmental samples</taxon>
    </lineage>
</organism>
<feature type="domain" description="Type II secretion system protein GspF" evidence="8">
    <location>
        <begin position="61"/>
        <end position="168"/>
    </location>
</feature>
<comment type="caution">
    <text evidence="9">The sequence shown here is derived from an EMBL/GenBank/DDBJ whole genome shotgun (WGS) entry which is preliminary data.</text>
</comment>
<keyword evidence="6" id="KW-1133">Transmembrane helix</keyword>
<evidence type="ECO:0000313" key="9">
    <source>
        <dbReference type="EMBL" id="EKD30238.1"/>
    </source>
</evidence>
<dbReference type="PANTHER" id="PTHR30012:SF0">
    <property type="entry name" value="TYPE II SECRETION SYSTEM PROTEIN F-RELATED"/>
    <property type="match status" value="1"/>
</dbReference>
<sequence>MFFQKKRFIQPDGTFDSTLFLKLLDDARYAIKTGKKPGHFTRKETQWIIIGGIAPKEIWQFINKLSSFLASGIDLKSAFSIVQKQVKNQKLKNIVNEIRLNLDHGLSISDTLKQYKKYFDPLIIALIEIGEKTGTLPKVLSELEVSLLESIELKSKIRWAMIYPAILI</sequence>
<keyword evidence="7" id="KW-0472">Membrane</keyword>
<accession>K1YDC3</accession>
<dbReference type="AlphaFoldDB" id="K1YDC3"/>
<evidence type="ECO:0000259" key="8">
    <source>
        <dbReference type="Pfam" id="PF00482"/>
    </source>
</evidence>
<dbReference type="InterPro" id="IPR018076">
    <property type="entry name" value="T2SS_GspF_dom"/>
</dbReference>
<proteinExistence type="inferred from homology"/>
<gene>
    <name evidence="9" type="ORF">ACD_78C00114G0001</name>
</gene>
<keyword evidence="5" id="KW-0812">Transmembrane</keyword>
<feature type="non-terminal residue" evidence="9">
    <location>
        <position position="168"/>
    </location>
</feature>
<protein>
    <recommendedName>
        <fullName evidence="8">Type II secretion system protein GspF domain-containing protein</fullName>
    </recommendedName>
</protein>
<name>K1YDC3_9BACT</name>
<dbReference type="EMBL" id="AMFJ01034114">
    <property type="protein sequence ID" value="EKD30238.1"/>
    <property type="molecule type" value="Genomic_DNA"/>
</dbReference>
<keyword evidence="4" id="KW-0997">Cell inner membrane</keyword>
<dbReference type="GO" id="GO:0005886">
    <property type="term" value="C:plasma membrane"/>
    <property type="evidence" value="ECO:0007669"/>
    <property type="project" value="UniProtKB-SubCell"/>
</dbReference>
<evidence type="ECO:0000256" key="3">
    <source>
        <dbReference type="ARBA" id="ARBA00022475"/>
    </source>
</evidence>
<dbReference type="InterPro" id="IPR042094">
    <property type="entry name" value="T2SS_GspF_sf"/>
</dbReference>
<evidence type="ECO:0000256" key="2">
    <source>
        <dbReference type="ARBA" id="ARBA00005745"/>
    </source>
</evidence>